<dbReference type="PANTHER" id="PTHR24006">
    <property type="entry name" value="UBIQUITIN CARBOXYL-TERMINAL HYDROLASE"/>
    <property type="match status" value="1"/>
</dbReference>
<dbReference type="EMBL" id="CADEAL010000307">
    <property type="protein sequence ID" value="CAB1418138.1"/>
    <property type="molecule type" value="Genomic_DNA"/>
</dbReference>
<proteinExistence type="predicted"/>
<name>A0A9N7TUX8_PLEPL</name>
<dbReference type="InterPro" id="IPR028889">
    <property type="entry name" value="USP"/>
</dbReference>
<evidence type="ECO:0000259" key="2">
    <source>
        <dbReference type="PROSITE" id="PS50235"/>
    </source>
</evidence>
<dbReference type="InterPro" id="IPR038765">
    <property type="entry name" value="Papain-like_cys_pep_sf"/>
</dbReference>
<reference evidence="3" key="1">
    <citation type="submission" date="2020-03" db="EMBL/GenBank/DDBJ databases">
        <authorList>
            <person name="Weist P."/>
        </authorList>
    </citation>
    <scope>NUCLEOTIDE SEQUENCE</scope>
</reference>
<accession>A0A9N7TUX8</accession>
<dbReference type="Pfam" id="PF00443">
    <property type="entry name" value="UCH"/>
    <property type="match status" value="1"/>
</dbReference>
<organism evidence="3 4">
    <name type="scientific">Pleuronectes platessa</name>
    <name type="common">European plaice</name>
    <dbReference type="NCBI Taxonomy" id="8262"/>
    <lineage>
        <taxon>Eukaryota</taxon>
        <taxon>Metazoa</taxon>
        <taxon>Chordata</taxon>
        <taxon>Craniata</taxon>
        <taxon>Vertebrata</taxon>
        <taxon>Euteleostomi</taxon>
        <taxon>Actinopterygii</taxon>
        <taxon>Neopterygii</taxon>
        <taxon>Teleostei</taxon>
        <taxon>Neoteleostei</taxon>
        <taxon>Acanthomorphata</taxon>
        <taxon>Carangaria</taxon>
        <taxon>Pleuronectiformes</taxon>
        <taxon>Pleuronectoidei</taxon>
        <taxon>Pleuronectidae</taxon>
        <taxon>Pleuronectes</taxon>
    </lineage>
</organism>
<dbReference type="SUPFAM" id="SSF54001">
    <property type="entry name" value="Cysteine proteinases"/>
    <property type="match status" value="1"/>
</dbReference>
<dbReference type="GO" id="GO:0016579">
    <property type="term" value="P:protein deubiquitination"/>
    <property type="evidence" value="ECO:0007669"/>
    <property type="project" value="InterPro"/>
</dbReference>
<dbReference type="InterPro" id="IPR001394">
    <property type="entry name" value="Peptidase_C19_UCH"/>
</dbReference>
<protein>
    <recommendedName>
        <fullName evidence="2">USP domain-containing protein</fullName>
    </recommendedName>
</protein>
<feature type="domain" description="USP" evidence="2">
    <location>
        <begin position="187"/>
        <end position="492"/>
    </location>
</feature>
<evidence type="ECO:0000256" key="1">
    <source>
        <dbReference type="SAM" id="MobiDB-lite"/>
    </source>
</evidence>
<dbReference type="GO" id="GO:0005634">
    <property type="term" value="C:nucleus"/>
    <property type="evidence" value="ECO:0007669"/>
    <property type="project" value="TreeGrafter"/>
</dbReference>
<dbReference type="AlphaFoldDB" id="A0A9N7TUX8"/>
<dbReference type="Proteomes" id="UP001153269">
    <property type="component" value="Unassembled WGS sequence"/>
</dbReference>
<comment type="caution">
    <text evidence="3">The sequence shown here is derived from an EMBL/GenBank/DDBJ whole genome shotgun (WGS) entry which is preliminary data.</text>
</comment>
<dbReference type="GO" id="GO:0005829">
    <property type="term" value="C:cytosol"/>
    <property type="evidence" value="ECO:0007669"/>
    <property type="project" value="TreeGrafter"/>
</dbReference>
<feature type="region of interest" description="Disordered" evidence="1">
    <location>
        <begin position="1"/>
        <end position="137"/>
    </location>
</feature>
<evidence type="ECO:0000313" key="4">
    <source>
        <dbReference type="Proteomes" id="UP001153269"/>
    </source>
</evidence>
<feature type="compositionally biased region" description="Basic and acidic residues" evidence="1">
    <location>
        <begin position="99"/>
        <end position="114"/>
    </location>
</feature>
<dbReference type="CDD" id="cd02257">
    <property type="entry name" value="Peptidase_C19"/>
    <property type="match status" value="1"/>
</dbReference>
<keyword evidence="4" id="KW-1185">Reference proteome</keyword>
<gene>
    <name evidence="3" type="ORF">PLEPLA_LOCUS5960</name>
</gene>
<feature type="compositionally biased region" description="Basic and acidic residues" evidence="1">
    <location>
        <begin position="126"/>
        <end position="137"/>
    </location>
</feature>
<dbReference type="Gene3D" id="3.90.70.10">
    <property type="entry name" value="Cysteine proteinases"/>
    <property type="match status" value="1"/>
</dbReference>
<sequence length="521" mass="58653">MSYTSMRGGRGEKGAGSSSAEREEKEEKKKRKGCMRKDSPSASKTPTKPPIRKRTLRERLFGKLVGKKSVSKTDDRVPSSIPRVDSTDVPAPETSSAEENEKSDEKKQNDHICKDSPSVAATATEDPIRKIHSDEHLVKKSVETESVLTTDESDMGEKENRLFSSLKKDFQNYMNTSEPSTSQKPNNKFPNPAQICYMNSSLQSLLTLLEFIGDISHQEAAWKMVPEAAVLMAFMRIVRCHQSPDNQKKLNALYSFKKEVARRSPEFSDMGQKDAHEFLMSFLESIEELNPVMTELSNETGIVYKCPVKAHLSFRMQNTRTCRSCGDSSGTEEMFNNLSLNLVPQDSVQDMLDRYLLETDTDYRCACGGTSSTQRYNFKTLPSFLILHVKRFCYTSSMTLRKLQSNINNSRELLVSSQQGTGWYSVVSFISHLGYNATSGHYVSAGVQRDASLDDVTDSWVIYDDNNVTSVKGESVLSHHQKNAYILFYKRRHPAKTVLSGCYSRTDLMEGEDGFPVSFSN</sequence>
<dbReference type="PROSITE" id="PS50235">
    <property type="entry name" value="USP_3"/>
    <property type="match status" value="1"/>
</dbReference>
<evidence type="ECO:0000313" key="3">
    <source>
        <dbReference type="EMBL" id="CAB1418138.1"/>
    </source>
</evidence>
<dbReference type="InterPro" id="IPR050164">
    <property type="entry name" value="Peptidase_C19"/>
</dbReference>
<dbReference type="GO" id="GO:0004843">
    <property type="term" value="F:cysteine-type deubiquitinase activity"/>
    <property type="evidence" value="ECO:0007669"/>
    <property type="project" value="InterPro"/>
</dbReference>